<dbReference type="Proteomes" id="UP001056610">
    <property type="component" value="Chromosome"/>
</dbReference>
<evidence type="ECO:0000313" key="2">
    <source>
        <dbReference type="Proteomes" id="UP001056610"/>
    </source>
</evidence>
<organism evidence="1 2">
    <name type="scientific">Candidatus Mycobacterium methanotrophicum</name>
    <dbReference type="NCBI Taxonomy" id="2943498"/>
    <lineage>
        <taxon>Bacteria</taxon>
        <taxon>Bacillati</taxon>
        <taxon>Actinomycetota</taxon>
        <taxon>Actinomycetes</taxon>
        <taxon>Mycobacteriales</taxon>
        <taxon>Mycobacteriaceae</taxon>
        <taxon>Mycobacterium</taxon>
    </lineage>
</organism>
<reference evidence="1" key="1">
    <citation type="submission" date="2022-05" db="EMBL/GenBank/DDBJ databases">
        <title>A methanotrophic Mycobacterium dominates a cave microbial ecosystem.</title>
        <authorList>
            <person name="Van Spanning R.J.M."/>
            <person name="Guan Q."/>
            <person name="Melkonian C."/>
            <person name="Gallant J."/>
            <person name="Polerecky L."/>
            <person name="Flot J.-F."/>
            <person name="Brandt B.W."/>
            <person name="Braster M."/>
            <person name="Iturbe Espinoza P."/>
            <person name="Aerts J."/>
            <person name="Meima-Franke M."/>
            <person name="Piersma S.R."/>
            <person name="Bunduc C."/>
            <person name="Ummels R."/>
            <person name="Pain A."/>
            <person name="Fleming E.J."/>
            <person name="van der Wel N."/>
            <person name="Gherman V.D."/>
            <person name="Sarbu S.M."/>
            <person name="Bodelier P.L.E."/>
            <person name="Bitter W."/>
        </authorList>
    </citation>
    <scope>NUCLEOTIDE SEQUENCE</scope>
    <source>
        <strain evidence="1">Sulfur Cave</strain>
    </source>
</reference>
<sequence length="176" mass="18720">MIGAAGRLLDIVVATNVQRSALAILRATTLQPLDEDAALAAVEAIDDKEAAKDALRHLRNIHLVKRVPSDDGRVVYFNPNVWTGHDQQFVEAALRAEDAKAQQHVGALNIGDHSALVQFFLEDVVDGFGVLAPAVAAVADALGFVVWSTPTFVDLGFSTNSALMCVAHTKDALPQG</sequence>
<accession>A0ABY4QJB6</accession>
<protein>
    <recommendedName>
        <fullName evidence="3">HTH arsR-type domain-containing protein</fullName>
    </recommendedName>
</protein>
<dbReference type="EMBL" id="CP097320">
    <property type="protein sequence ID" value="UQX09909.1"/>
    <property type="molecule type" value="Genomic_DNA"/>
</dbReference>
<proteinExistence type="predicted"/>
<name>A0ABY4QJB6_9MYCO</name>
<evidence type="ECO:0008006" key="3">
    <source>
        <dbReference type="Google" id="ProtNLM"/>
    </source>
</evidence>
<evidence type="ECO:0000313" key="1">
    <source>
        <dbReference type="EMBL" id="UQX09909.1"/>
    </source>
</evidence>
<keyword evidence="2" id="KW-1185">Reference proteome</keyword>
<gene>
    <name evidence="1" type="ORF">M5I08_16840</name>
</gene>
<dbReference type="RefSeq" id="WP_249762854.1">
    <property type="nucleotide sequence ID" value="NZ_CP097320.1"/>
</dbReference>